<evidence type="ECO:0000256" key="1">
    <source>
        <dbReference type="SAM" id="Phobius"/>
    </source>
</evidence>
<evidence type="ECO:0000313" key="2">
    <source>
        <dbReference type="EMBL" id="RFB91103.1"/>
    </source>
</evidence>
<keyword evidence="1" id="KW-0812">Transmembrane</keyword>
<evidence type="ECO:0000313" key="3">
    <source>
        <dbReference type="Proteomes" id="UP000256748"/>
    </source>
</evidence>
<name>A0A3E1BFE9_RHILT</name>
<feature type="transmembrane region" description="Helical" evidence="1">
    <location>
        <begin position="15"/>
        <end position="38"/>
    </location>
</feature>
<dbReference type="AlphaFoldDB" id="A0A3E1BFE9"/>
<organism evidence="2 3">
    <name type="scientific">Rhizobium leguminosarum bv. trifolii</name>
    <dbReference type="NCBI Taxonomy" id="386"/>
    <lineage>
        <taxon>Bacteria</taxon>
        <taxon>Pseudomonadati</taxon>
        <taxon>Pseudomonadota</taxon>
        <taxon>Alphaproteobacteria</taxon>
        <taxon>Hyphomicrobiales</taxon>
        <taxon>Rhizobiaceae</taxon>
        <taxon>Rhizobium/Agrobacterium group</taxon>
        <taxon>Rhizobium</taxon>
    </lineage>
</organism>
<sequence>MGSTMSDRHTGKRAFVIFLGSLVGIPLIATVAIAAVLITSTLGMMIWNSWSANESSLQQEEARGDRIEKAAREQTFLTLCPQYFQASFPDRWLGYGRFSWCEDYRDRMPGAR</sequence>
<dbReference type="Proteomes" id="UP000256748">
    <property type="component" value="Unassembled WGS sequence"/>
</dbReference>
<dbReference type="EMBL" id="NAOO01000019">
    <property type="protein sequence ID" value="RFB91103.1"/>
    <property type="molecule type" value="Genomic_DNA"/>
</dbReference>
<keyword evidence="1" id="KW-1133">Transmembrane helix</keyword>
<comment type="caution">
    <text evidence="2">The sequence shown here is derived from an EMBL/GenBank/DDBJ whole genome shotgun (WGS) entry which is preliminary data.</text>
</comment>
<reference evidence="2 3" key="1">
    <citation type="submission" date="2017-03" db="EMBL/GenBank/DDBJ databases">
        <title>Genome analysis of Rhizobial strains effectives or ineffectives for nitrogen fixation isolated from bean seeds.</title>
        <authorList>
            <person name="Peralta H."/>
            <person name="Aguilar-Vera A."/>
            <person name="Mora Y."/>
            <person name="Vargas-Lagunas C."/>
            <person name="Girard L."/>
            <person name="Mora J."/>
        </authorList>
    </citation>
    <scope>NUCLEOTIDE SEQUENCE [LARGE SCALE GENOMIC DNA]</scope>
    <source>
        <strain evidence="2 3">CCGM5</strain>
    </source>
</reference>
<gene>
    <name evidence="2" type="ORF">B5K10_17460</name>
</gene>
<accession>A0A3E1BFE9</accession>
<proteinExistence type="predicted"/>
<keyword evidence="1" id="KW-0472">Membrane</keyword>
<protein>
    <submittedName>
        <fullName evidence="2">Uncharacterized protein</fullName>
    </submittedName>
</protein>